<evidence type="ECO:0000313" key="4">
    <source>
        <dbReference type="Proteomes" id="UP000236290"/>
    </source>
</evidence>
<dbReference type="AlphaFoldDB" id="A0A2K0UIP1"/>
<dbReference type="EMBL" id="MTYI01000027">
    <property type="protein sequence ID" value="PNP57658.1"/>
    <property type="molecule type" value="Genomic_DNA"/>
</dbReference>
<dbReference type="OrthoDB" id="4900100at2759"/>
<comment type="caution">
    <text evidence="3">The sequence shown here is derived from an EMBL/GenBank/DDBJ whole genome shotgun (WGS) entry which is preliminary data.</text>
</comment>
<feature type="compositionally biased region" description="Polar residues" evidence="1">
    <location>
        <begin position="47"/>
        <end position="60"/>
    </location>
</feature>
<protein>
    <submittedName>
        <fullName evidence="3">Uncharacterized protein</fullName>
    </submittedName>
</protein>
<proteinExistence type="predicted"/>
<organism evidence="3 4">
    <name type="scientific">Trichoderma harzianum</name>
    <name type="common">Hypocrea lixii</name>
    <dbReference type="NCBI Taxonomy" id="5544"/>
    <lineage>
        <taxon>Eukaryota</taxon>
        <taxon>Fungi</taxon>
        <taxon>Dikarya</taxon>
        <taxon>Ascomycota</taxon>
        <taxon>Pezizomycotina</taxon>
        <taxon>Sordariomycetes</taxon>
        <taxon>Hypocreomycetidae</taxon>
        <taxon>Hypocreales</taxon>
        <taxon>Hypocreaceae</taxon>
        <taxon>Trichoderma</taxon>
    </lineage>
</organism>
<reference evidence="3 4" key="1">
    <citation type="submission" date="2017-02" db="EMBL/GenBank/DDBJ databases">
        <title>Genomes of Trichoderma spp. with biocontrol activity.</title>
        <authorList>
            <person name="Gardiner D."/>
            <person name="Kazan K."/>
            <person name="Vos C."/>
            <person name="Harvey P."/>
        </authorList>
    </citation>
    <scope>NUCLEOTIDE SEQUENCE [LARGE SCALE GENOMIC DNA]</scope>
    <source>
        <strain evidence="3 4">Tr1</strain>
    </source>
</reference>
<evidence type="ECO:0000313" key="3">
    <source>
        <dbReference type="EMBL" id="PNP57658.1"/>
    </source>
</evidence>
<keyword evidence="2" id="KW-0472">Membrane</keyword>
<feature type="compositionally biased region" description="Low complexity" evidence="1">
    <location>
        <begin position="61"/>
        <end position="75"/>
    </location>
</feature>
<keyword evidence="2" id="KW-0812">Transmembrane</keyword>
<feature type="transmembrane region" description="Helical" evidence="2">
    <location>
        <begin position="84"/>
        <end position="106"/>
    </location>
</feature>
<feature type="region of interest" description="Disordered" evidence="1">
    <location>
        <begin position="41"/>
        <end position="75"/>
    </location>
</feature>
<feature type="region of interest" description="Disordered" evidence="1">
    <location>
        <begin position="232"/>
        <end position="264"/>
    </location>
</feature>
<name>A0A2K0UIP1_TRIHA</name>
<evidence type="ECO:0000256" key="2">
    <source>
        <dbReference type="SAM" id="Phobius"/>
    </source>
</evidence>
<keyword evidence="2" id="KW-1133">Transmembrane helix</keyword>
<gene>
    <name evidence="3" type="ORF">THARTR1_02656</name>
</gene>
<sequence length="264" mass="29009">MRLGPFLAPRSLETAATPTKEYLQQTSYPVVESATRTAVERDFSYAPNPTTTYTQTSPLPSQSNSTQTNSTQTSNGGLDAATKIGLESGITLGILVVIVAIGLLVYSFSGRKPKEEADEDADIRSCIVEPGTPHGPMPEFPTQQMYQTGGHRYVPLPNNMNPTYSDIPILPAAVPQRAPVTLDQWGRADYSLQPLMNAAELEDGYTWNRHPRMPELNPTPSTYRKSVYSRPAELDNNHAGNPKPVHLIPRKQVGSHVKLPQSER</sequence>
<dbReference type="Proteomes" id="UP000236290">
    <property type="component" value="Unassembled WGS sequence"/>
</dbReference>
<accession>A0A2K0UIP1</accession>
<evidence type="ECO:0000256" key="1">
    <source>
        <dbReference type="SAM" id="MobiDB-lite"/>
    </source>
</evidence>